<organism evidence="1 2">
    <name type="scientific">Megaselia scalaris</name>
    <name type="common">Humpbacked fly</name>
    <name type="synonym">Phora scalaris</name>
    <dbReference type="NCBI Taxonomy" id="36166"/>
    <lineage>
        <taxon>Eukaryota</taxon>
        <taxon>Metazoa</taxon>
        <taxon>Ecdysozoa</taxon>
        <taxon>Arthropoda</taxon>
        <taxon>Hexapoda</taxon>
        <taxon>Insecta</taxon>
        <taxon>Pterygota</taxon>
        <taxon>Neoptera</taxon>
        <taxon>Endopterygota</taxon>
        <taxon>Diptera</taxon>
        <taxon>Brachycera</taxon>
        <taxon>Muscomorpha</taxon>
        <taxon>Platypezoidea</taxon>
        <taxon>Phoridae</taxon>
        <taxon>Megaseliini</taxon>
        <taxon>Megaselia</taxon>
    </lineage>
</organism>
<dbReference type="EMBL" id="CAQQ02393205">
    <property type="status" value="NOT_ANNOTATED_CDS"/>
    <property type="molecule type" value="Genomic_DNA"/>
</dbReference>
<dbReference type="AlphaFoldDB" id="T1GC04"/>
<dbReference type="HOGENOM" id="CLU_2624809_0_0_1"/>
<dbReference type="Proteomes" id="UP000015102">
    <property type="component" value="Unassembled WGS sequence"/>
</dbReference>
<dbReference type="EMBL" id="CAQQ02393204">
    <property type="status" value="NOT_ANNOTATED_CDS"/>
    <property type="molecule type" value="Genomic_DNA"/>
</dbReference>
<reference evidence="1" key="2">
    <citation type="submission" date="2015-06" db="UniProtKB">
        <authorList>
            <consortium name="EnsemblMetazoa"/>
        </authorList>
    </citation>
    <scope>IDENTIFICATION</scope>
</reference>
<keyword evidence="2" id="KW-1185">Reference proteome</keyword>
<evidence type="ECO:0000313" key="2">
    <source>
        <dbReference type="Proteomes" id="UP000015102"/>
    </source>
</evidence>
<proteinExistence type="predicted"/>
<name>T1GC04_MEGSC</name>
<accession>T1GC04</accession>
<protein>
    <submittedName>
        <fullName evidence="1">Uncharacterized protein</fullName>
    </submittedName>
</protein>
<evidence type="ECO:0000313" key="1">
    <source>
        <dbReference type="EnsemblMetazoa" id="MESCA000799-PA"/>
    </source>
</evidence>
<reference evidence="2" key="1">
    <citation type="submission" date="2013-02" db="EMBL/GenBank/DDBJ databases">
        <authorList>
            <person name="Hughes D."/>
        </authorList>
    </citation>
    <scope>NUCLEOTIDE SEQUENCE</scope>
    <source>
        <strain>Durham</strain>
        <strain evidence="2">NC isolate 2 -- Noor lab</strain>
    </source>
</reference>
<dbReference type="EnsemblMetazoa" id="MESCA000799-RA">
    <property type="protein sequence ID" value="MESCA000799-PA"/>
    <property type="gene ID" value="MESCA000799"/>
</dbReference>
<sequence>MIKQIGKFLELPTALDDIVLAQQCPECAEGEDVVVTTTSLQMYRSLRNPRGKRMANMISSCYGCSRGRQKENKPLQLC</sequence>